<feature type="compositionally biased region" description="Polar residues" evidence="1">
    <location>
        <begin position="782"/>
        <end position="795"/>
    </location>
</feature>
<proteinExistence type="predicted"/>
<evidence type="ECO:0000313" key="2">
    <source>
        <dbReference type="EMBL" id="MBO3738717.1"/>
    </source>
</evidence>
<accession>A0ABS3UIW2</accession>
<dbReference type="SUPFAM" id="SSF48452">
    <property type="entry name" value="TPR-like"/>
    <property type="match status" value="1"/>
</dbReference>
<keyword evidence="3" id="KW-1185">Reference proteome</keyword>
<protein>
    <submittedName>
        <fullName evidence="2">Tetratricopeptide repeat protein</fullName>
    </submittedName>
</protein>
<feature type="compositionally biased region" description="Basic and acidic residues" evidence="1">
    <location>
        <begin position="755"/>
        <end position="766"/>
    </location>
</feature>
<dbReference type="Gene3D" id="1.25.40.10">
    <property type="entry name" value="Tetratricopeptide repeat domain"/>
    <property type="match status" value="3"/>
</dbReference>
<organism evidence="2 3">
    <name type="scientific">Actinoplanes flavus</name>
    <dbReference type="NCBI Taxonomy" id="2820290"/>
    <lineage>
        <taxon>Bacteria</taxon>
        <taxon>Bacillati</taxon>
        <taxon>Actinomycetota</taxon>
        <taxon>Actinomycetes</taxon>
        <taxon>Micromonosporales</taxon>
        <taxon>Micromonosporaceae</taxon>
        <taxon>Actinoplanes</taxon>
    </lineage>
</organism>
<name>A0ABS3UIW2_9ACTN</name>
<evidence type="ECO:0000313" key="3">
    <source>
        <dbReference type="Proteomes" id="UP000679690"/>
    </source>
</evidence>
<dbReference type="Proteomes" id="UP000679690">
    <property type="component" value="Unassembled WGS sequence"/>
</dbReference>
<evidence type="ECO:0000256" key="1">
    <source>
        <dbReference type="SAM" id="MobiDB-lite"/>
    </source>
</evidence>
<feature type="region of interest" description="Disordered" evidence="1">
    <location>
        <begin position="755"/>
        <end position="795"/>
    </location>
</feature>
<dbReference type="RefSeq" id="WP_208467871.1">
    <property type="nucleotide sequence ID" value="NZ_JAGFNS010000008.1"/>
</dbReference>
<sequence length="795" mass="83079">MDAVLTTALRAYRRWRRSGDAATLDHAVDGFAAAFGAAGPNWPADAALALQARFESAGDPADLDTAIRYGRRALAVRGPDDPDRALTTSNLGFHHRMRFDLTGRDEDLAYAVDLGREAAGLVPPGDPDEHLIVTNFAIALGARVAAEPRDDDLDELVGVLRRLVDGGGSEPGREHATLLIDLSRVLLLRSEPDAACAAAAEAVRAASAGAAGPALRQLVLAQGYRAGREPSAEAMAELAVGAERAVRAYPAGHPERGAVLLLHGIVLATRFAVTRNGNHLAKALRAARRAVRATTGTPPDQVVALCTLSGLLLEKDQPAEAMRSARAASGIVTGPDETAAGALAGLSVSLYDRFRRGGDLAALDEAVRAAERARALGAAGAAGQPERLRTLGVLLQARYKATGAAADLRHALAVLREAVDHARTDQALHQALSQLGLALFRRYESTGSVTDLVQAVEAGRRAADSGSPGNLVGSLLALHQHTGRLDVLDEAVAAGRRAVDGTPHTDGDRATMLSDLGIALQTRAELTGSEPDLRQAITAGREAVDSSPPDSPDRALYLTNLAIALRQLSEQFGDPDAIGEAVALARRCLDAAVGQPSDLPGYRINLAGCLLRRDQPGDLAEAVSLLSSAARADGAPARVRVQAAAVCAGALAEAGQAADAARWFRIAVEMLPLLVWTGITYTDRQHLLRLHTALLATDAAAATLTAAGAGPAAELLDQGRGVLWAQLLDMRADLAGLARTRPGLARRLSACRQALDRDTTDQDHPGYGESPARPSPGALLIGQSSTRKPSFTSTW</sequence>
<comment type="caution">
    <text evidence="2">The sequence shown here is derived from an EMBL/GenBank/DDBJ whole genome shotgun (WGS) entry which is preliminary data.</text>
</comment>
<reference evidence="2 3" key="1">
    <citation type="submission" date="2021-03" db="EMBL/GenBank/DDBJ databases">
        <title>Actinoplanes flavus sp. nov., a novel actinomycete isolated from Coconut Palm rhizosphere soil.</title>
        <authorList>
            <person name="Luo X."/>
        </authorList>
    </citation>
    <scope>NUCLEOTIDE SEQUENCE [LARGE SCALE GENOMIC DNA]</scope>
    <source>
        <strain evidence="2 3">NEAU-H7</strain>
    </source>
</reference>
<dbReference type="InterPro" id="IPR011990">
    <property type="entry name" value="TPR-like_helical_dom_sf"/>
</dbReference>
<dbReference type="EMBL" id="JAGFNS010000008">
    <property type="protein sequence ID" value="MBO3738717.1"/>
    <property type="molecule type" value="Genomic_DNA"/>
</dbReference>
<gene>
    <name evidence="2" type="ORF">J5X75_14410</name>
</gene>